<dbReference type="STRING" id="282301.A0A1I8H121"/>
<evidence type="ECO:0000256" key="6">
    <source>
        <dbReference type="ARBA" id="ARBA00022753"/>
    </source>
</evidence>
<evidence type="ECO:0000256" key="11">
    <source>
        <dbReference type="ARBA" id="ARBA00023157"/>
    </source>
</evidence>
<keyword evidence="3" id="KW-0813">Transport</keyword>
<dbReference type="Pfam" id="PF01490">
    <property type="entry name" value="Aa_trans"/>
    <property type="match status" value="2"/>
</dbReference>
<keyword evidence="11" id="KW-1015">Disulfide bond</keyword>
<evidence type="ECO:0000256" key="9">
    <source>
        <dbReference type="ARBA" id="ARBA00023053"/>
    </source>
</evidence>
<sequence>MPAKPLEKRGLMVQRMDTVEETDGVDDTVNSTSYPLARSVQHQQHTQHSRQVVTESGPAVRLPIEYGSINMALEFSRESAQLGRSRAVSDTSCRAGSTTEAELARTSAAIRRYKYYSRIAPGASSRFIMPAHVVPPRFLMILPFKPVGENQSSIITIFSIWNTMMGTSLLSMPWAVKESGFAMSLVALVVMTGLTCYTAYRVLDSYNRLLRRGIRVSEFSDVCRHYMGRGGEVAAVFFSGLALIGAVIVYWVLLSNFMYQTGQFIYNYASGQHGPDDSGPTQYVLGNRTYNVLCPLIDLDESDRNRTLSEEFDRLQMSPAESVWAMNGTDADEPMFNRVWSKTGTVPFFLLLVAWPLISIKSPSFFSKFNALGTVAAGYLLLFVLAKAIGWGFNMDFTSQDSLMRIQQFSPKFFSYTGILSVALFCHCFLILLVKPAKNPKNNTRDLIIAYVCVSITYLFVGGIFYAAYPLSKFCIEQNLLDNIPSSDILAFTARIFLLIQMLTVFPLLMYILRAQMMYYFYKAVYPSWLHVLLFHIAVVGVAILVAMFYPNIGNILRFSGAICGLAHIFTLPTVVYLISERQAARLTPLKCIVHLALIAIGLANFVAQFFMF</sequence>
<comment type="similarity">
    <text evidence="14">Belongs to the amino acid/polyamine transporter 2 family. SLC38A9 subfamily.</text>
</comment>
<proteinExistence type="inferred from homology"/>
<dbReference type="PANTHER" id="PTHR22950">
    <property type="entry name" value="AMINO ACID TRANSPORTER"/>
    <property type="match status" value="1"/>
</dbReference>
<dbReference type="WBParaSite" id="maker-uti_cns_0004005-snap-gene-0.2-mRNA-1">
    <property type="protein sequence ID" value="maker-uti_cns_0004005-snap-gene-0.2-mRNA-1"/>
    <property type="gene ID" value="maker-uti_cns_0004005-snap-gene-0.2"/>
</dbReference>
<dbReference type="OrthoDB" id="294730at2759"/>
<evidence type="ECO:0000256" key="3">
    <source>
        <dbReference type="ARBA" id="ARBA00022448"/>
    </source>
</evidence>
<evidence type="ECO:0000313" key="16">
    <source>
        <dbReference type="WBParaSite" id="maker-uti_cns_0004005-snap-gene-0.2-mRNA-1"/>
    </source>
</evidence>
<name>A0A1I8H121_9PLAT</name>
<keyword evidence="9" id="KW-0915">Sodium</keyword>
<evidence type="ECO:0000256" key="13">
    <source>
        <dbReference type="ARBA" id="ARBA00023228"/>
    </source>
</evidence>
<dbReference type="GO" id="GO:0015179">
    <property type="term" value="F:L-amino acid transmembrane transporter activity"/>
    <property type="evidence" value="ECO:0007669"/>
    <property type="project" value="TreeGrafter"/>
</dbReference>
<evidence type="ECO:0000256" key="12">
    <source>
        <dbReference type="ARBA" id="ARBA00023180"/>
    </source>
</evidence>
<evidence type="ECO:0000313" key="15">
    <source>
        <dbReference type="Proteomes" id="UP000095280"/>
    </source>
</evidence>
<dbReference type="InterPro" id="IPR013057">
    <property type="entry name" value="AA_transpt_TM"/>
</dbReference>
<dbReference type="Proteomes" id="UP000095280">
    <property type="component" value="Unplaced"/>
</dbReference>
<comment type="subcellular location">
    <subcellularLocation>
        <location evidence="1">Late endosome membrane</location>
        <topology evidence="1">Multi-pass membrane protein</topology>
    </subcellularLocation>
    <subcellularLocation>
        <location evidence="2">Lysosome membrane</location>
        <topology evidence="2">Multi-pass membrane protein</topology>
    </subcellularLocation>
</comment>
<reference evidence="16" key="1">
    <citation type="submission" date="2016-11" db="UniProtKB">
        <authorList>
            <consortium name="WormBaseParasite"/>
        </authorList>
    </citation>
    <scope>IDENTIFICATION</scope>
</reference>
<keyword evidence="10" id="KW-0472">Membrane</keyword>
<keyword evidence="7" id="KW-0029">Amino-acid transport</keyword>
<evidence type="ECO:0000256" key="14">
    <source>
        <dbReference type="ARBA" id="ARBA00038442"/>
    </source>
</evidence>
<dbReference type="GO" id="GO:0005765">
    <property type="term" value="C:lysosomal membrane"/>
    <property type="evidence" value="ECO:0007669"/>
    <property type="project" value="UniProtKB-SubCell"/>
</dbReference>
<keyword evidence="4" id="KW-0812">Transmembrane</keyword>
<protein>
    <submittedName>
        <fullName evidence="16">Aa_trans domain-containing protein</fullName>
    </submittedName>
</protein>
<keyword evidence="8" id="KW-1133">Transmembrane helix</keyword>
<evidence type="ECO:0000256" key="7">
    <source>
        <dbReference type="ARBA" id="ARBA00022970"/>
    </source>
</evidence>
<dbReference type="GO" id="GO:0031902">
    <property type="term" value="C:late endosome membrane"/>
    <property type="evidence" value="ECO:0007669"/>
    <property type="project" value="UniProtKB-SubCell"/>
</dbReference>
<evidence type="ECO:0000256" key="5">
    <source>
        <dbReference type="ARBA" id="ARBA00022723"/>
    </source>
</evidence>
<evidence type="ECO:0000256" key="2">
    <source>
        <dbReference type="ARBA" id="ARBA00004155"/>
    </source>
</evidence>
<dbReference type="GO" id="GO:0046872">
    <property type="term" value="F:metal ion binding"/>
    <property type="evidence" value="ECO:0007669"/>
    <property type="project" value="UniProtKB-KW"/>
</dbReference>
<keyword evidence="15" id="KW-1185">Reference proteome</keyword>
<evidence type="ECO:0000256" key="8">
    <source>
        <dbReference type="ARBA" id="ARBA00022989"/>
    </source>
</evidence>
<keyword evidence="12" id="KW-0325">Glycoprotein</keyword>
<accession>A0A1I8H121</accession>
<organism evidence="15 16">
    <name type="scientific">Macrostomum lignano</name>
    <dbReference type="NCBI Taxonomy" id="282301"/>
    <lineage>
        <taxon>Eukaryota</taxon>
        <taxon>Metazoa</taxon>
        <taxon>Spiralia</taxon>
        <taxon>Lophotrochozoa</taxon>
        <taxon>Platyhelminthes</taxon>
        <taxon>Rhabditophora</taxon>
        <taxon>Macrostomorpha</taxon>
        <taxon>Macrostomida</taxon>
        <taxon>Macrostomidae</taxon>
        <taxon>Macrostomum</taxon>
    </lineage>
</organism>
<evidence type="ECO:0000256" key="1">
    <source>
        <dbReference type="ARBA" id="ARBA00004107"/>
    </source>
</evidence>
<dbReference type="PANTHER" id="PTHR22950:SF244">
    <property type="entry name" value="NEUTRAL AMINO ACID TRANSPORTER 9"/>
    <property type="match status" value="1"/>
</dbReference>
<keyword evidence="5" id="KW-0479">Metal-binding</keyword>
<evidence type="ECO:0000256" key="10">
    <source>
        <dbReference type="ARBA" id="ARBA00023136"/>
    </source>
</evidence>
<evidence type="ECO:0000256" key="4">
    <source>
        <dbReference type="ARBA" id="ARBA00022692"/>
    </source>
</evidence>
<keyword evidence="13" id="KW-0458">Lysosome</keyword>
<keyword evidence="6" id="KW-0967">Endosome</keyword>
<dbReference type="AlphaFoldDB" id="A0A1I8H121"/>